<sequence>LAYVGLGKAFRLLGRFDYAIASFRKALDLDDKLDEALYVLGLTYLDKGDKGKALNTLTLYKQKHYDSLPGDLKQQLDDLIKSCKEEKQ</sequence>
<comment type="caution">
    <text evidence="1">The sequence shown here is derived from an EMBL/GenBank/DDBJ whole genome shotgun (WGS) entry which is preliminary data.</text>
</comment>
<dbReference type="AlphaFoldDB" id="X1UV39"/>
<proteinExistence type="predicted"/>
<protein>
    <submittedName>
        <fullName evidence="1">Uncharacterized protein</fullName>
    </submittedName>
</protein>
<reference evidence="1" key="1">
    <citation type="journal article" date="2014" name="Front. Microbiol.">
        <title>High frequency of phylogenetically diverse reductive dehalogenase-homologous genes in deep subseafloor sedimentary metagenomes.</title>
        <authorList>
            <person name="Kawai M."/>
            <person name="Futagami T."/>
            <person name="Toyoda A."/>
            <person name="Takaki Y."/>
            <person name="Nishi S."/>
            <person name="Hori S."/>
            <person name="Arai W."/>
            <person name="Tsubouchi T."/>
            <person name="Morono Y."/>
            <person name="Uchiyama I."/>
            <person name="Ito T."/>
            <person name="Fujiyama A."/>
            <person name="Inagaki F."/>
            <person name="Takami H."/>
        </authorList>
    </citation>
    <scope>NUCLEOTIDE SEQUENCE</scope>
    <source>
        <strain evidence="1">Expedition CK06-06</strain>
    </source>
</reference>
<dbReference type="EMBL" id="BARW01039578">
    <property type="protein sequence ID" value="GAJ21363.1"/>
    <property type="molecule type" value="Genomic_DNA"/>
</dbReference>
<feature type="non-terminal residue" evidence="1">
    <location>
        <position position="1"/>
    </location>
</feature>
<name>X1UV39_9ZZZZ</name>
<accession>X1UV39</accession>
<dbReference type="Gene3D" id="1.25.40.10">
    <property type="entry name" value="Tetratricopeptide repeat domain"/>
    <property type="match status" value="1"/>
</dbReference>
<dbReference type="SUPFAM" id="SSF48452">
    <property type="entry name" value="TPR-like"/>
    <property type="match status" value="1"/>
</dbReference>
<dbReference type="InterPro" id="IPR011990">
    <property type="entry name" value="TPR-like_helical_dom_sf"/>
</dbReference>
<evidence type="ECO:0000313" key="1">
    <source>
        <dbReference type="EMBL" id="GAJ21363.1"/>
    </source>
</evidence>
<organism evidence="1">
    <name type="scientific">marine sediment metagenome</name>
    <dbReference type="NCBI Taxonomy" id="412755"/>
    <lineage>
        <taxon>unclassified sequences</taxon>
        <taxon>metagenomes</taxon>
        <taxon>ecological metagenomes</taxon>
    </lineage>
</organism>
<dbReference type="Pfam" id="PF13414">
    <property type="entry name" value="TPR_11"/>
    <property type="match status" value="1"/>
</dbReference>
<gene>
    <name evidence="1" type="ORF">S12H4_60222</name>
</gene>